<dbReference type="GO" id="GO:0016787">
    <property type="term" value="F:hydrolase activity"/>
    <property type="evidence" value="ECO:0007669"/>
    <property type="project" value="UniProtKB-KW"/>
</dbReference>
<reference evidence="5 6" key="1">
    <citation type="submission" date="2016-10" db="EMBL/GenBank/DDBJ databases">
        <authorList>
            <person name="de Groot N.N."/>
        </authorList>
    </citation>
    <scope>NUCLEOTIDE SEQUENCE [LARGE SCALE GENOMIC DNA]</scope>
    <source>
        <strain evidence="5 6">DSM 19548</strain>
    </source>
</reference>
<dbReference type="Proteomes" id="UP000198728">
    <property type="component" value="Unassembled WGS sequence"/>
</dbReference>
<evidence type="ECO:0000256" key="2">
    <source>
        <dbReference type="ARBA" id="ARBA00022801"/>
    </source>
</evidence>
<dbReference type="InterPro" id="IPR052708">
    <property type="entry name" value="PxpC"/>
</dbReference>
<sequence length="360" mass="37908">MIEVLATTPHVTVQDHGRLGHLSEGVPRAGAADLAALAAGNIVLGNPEGLAGIELPRAVISLRFHRHTSIALTGASMIAGLGDRCVDSWTTLSVFAGQVLEIEPRPGGTYSYLTVAGGIDVPLVLGSRSTQLRGSFGGHMGRPLKIGDRLPVGAAPLRFPFCCPIQPPPRVGLAPFRVIPAAEYAYLDPESRADFWNGPWRVTAQCNRAGHRLEGPVLTMKGVPELRSHGIVPGIVQLPNGGQPVVQMCDAATMGGYPKIGTIIDPDLGRFAQISPGSIVRFMHCEASTSEGTASTSDTDWLASLAETHTPGPEADAATLDLLAAVSRLSACAGDSASEFAISRKAPDHTFRLRRDVWGI</sequence>
<dbReference type="SMART" id="SM00797">
    <property type="entry name" value="AHS2"/>
    <property type="match status" value="1"/>
</dbReference>
<dbReference type="PANTHER" id="PTHR43309:SF3">
    <property type="entry name" value="5-OXOPROLINASE SUBUNIT C"/>
    <property type="match status" value="1"/>
</dbReference>
<feature type="domain" description="Carboxyltransferase" evidence="4">
    <location>
        <begin position="23"/>
        <end position="301"/>
    </location>
</feature>
<gene>
    <name evidence="5" type="ORF">SAMN04488094_103230</name>
</gene>
<dbReference type="Pfam" id="PF02626">
    <property type="entry name" value="CT_A_B"/>
    <property type="match status" value="1"/>
</dbReference>
<accession>A0A1I1HUF2</accession>
<dbReference type="GO" id="GO:0005524">
    <property type="term" value="F:ATP binding"/>
    <property type="evidence" value="ECO:0007669"/>
    <property type="project" value="UniProtKB-KW"/>
</dbReference>
<dbReference type="EMBL" id="FOLG01000003">
    <property type="protein sequence ID" value="SFC25578.1"/>
    <property type="molecule type" value="Genomic_DNA"/>
</dbReference>
<dbReference type="PANTHER" id="PTHR43309">
    <property type="entry name" value="5-OXOPROLINASE SUBUNIT C"/>
    <property type="match status" value="1"/>
</dbReference>
<dbReference type="STRING" id="441112.SAMN04488094_103230"/>
<keyword evidence="6" id="KW-1185">Reference proteome</keyword>
<dbReference type="OrthoDB" id="9768696at2"/>
<dbReference type="SUPFAM" id="SSF50891">
    <property type="entry name" value="Cyclophilin-like"/>
    <property type="match status" value="1"/>
</dbReference>
<proteinExistence type="predicted"/>
<protein>
    <submittedName>
        <fullName evidence="5">Biotin-dependent carboxylase uncharacterized domain-containing protein</fullName>
    </submittedName>
</protein>
<dbReference type="NCBIfam" id="TIGR00724">
    <property type="entry name" value="urea_amlyse_rel"/>
    <property type="match status" value="1"/>
</dbReference>
<name>A0A1I1HUF2_9RHOB</name>
<dbReference type="Gene3D" id="2.40.100.10">
    <property type="entry name" value="Cyclophilin-like"/>
    <property type="match status" value="1"/>
</dbReference>
<keyword evidence="1" id="KW-0547">Nucleotide-binding</keyword>
<dbReference type="InterPro" id="IPR003778">
    <property type="entry name" value="CT_A_B"/>
</dbReference>
<dbReference type="RefSeq" id="WP_093360200.1">
    <property type="nucleotide sequence ID" value="NZ_FOLG01000003.1"/>
</dbReference>
<keyword evidence="3" id="KW-0067">ATP-binding</keyword>
<keyword evidence="2" id="KW-0378">Hydrolase</keyword>
<evidence type="ECO:0000256" key="1">
    <source>
        <dbReference type="ARBA" id="ARBA00022741"/>
    </source>
</evidence>
<dbReference type="AlphaFoldDB" id="A0A1I1HUF2"/>
<evidence type="ECO:0000313" key="6">
    <source>
        <dbReference type="Proteomes" id="UP000198728"/>
    </source>
</evidence>
<evidence type="ECO:0000256" key="3">
    <source>
        <dbReference type="ARBA" id="ARBA00022840"/>
    </source>
</evidence>
<evidence type="ECO:0000259" key="4">
    <source>
        <dbReference type="SMART" id="SM00797"/>
    </source>
</evidence>
<evidence type="ECO:0000313" key="5">
    <source>
        <dbReference type="EMBL" id="SFC25578.1"/>
    </source>
</evidence>
<dbReference type="InterPro" id="IPR029000">
    <property type="entry name" value="Cyclophilin-like_dom_sf"/>
</dbReference>
<organism evidence="5 6">
    <name type="scientific">Tropicimonas isoalkanivorans</name>
    <dbReference type="NCBI Taxonomy" id="441112"/>
    <lineage>
        <taxon>Bacteria</taxon>
        <taxon>Pseudomonadati</taxon>
        <taxon>Pseudomonadota</taxon>
        <taxon>Alphaproteobacteria</taxon>
        <taxon>Rhodobacterales</taxon>
        <taxon>Roseobacteraceae</taxon>
        <taxon>Tropicimonas</taxon>
    </lineage>
</organism>